<dbReference type="Proteomes" id="UP000682733">
    <property type="component" value="Unassembled WGS sequence"/>
</dbReference>
<evidence type="ECO:0000256" key="1">
    <source>
        <dbReference type="ARBA" id="ARBA00022729"/>
    </source>
</evidence>
<name>A0A8S2FPJ1_9BILA</name>
<evidence type="ECO:0000313" key="5">
    <source>
        <dbReference type="EMBL" id="CAF4301078.1"/>
    </source>
</evidence>
<evidence type="ECO:0000313" key="4">
    <source>
        <dbReference type="EMBL" id="CAF1513456.1"/>
    </source>
</evidence>
<dbReference type="Proteomes" id="UP000677228">
    <property type="component" value="Unassembled WGS sequence"/>
</dbReference>
<feature type="signal peptide" evidence="3">
    <location>
        <begin position="1"/>
        <end position="27"/>
    </location>
</feature>
<dbReference type="Gene3D" id="2.60.40.1930">
    <property type="match status" value="1"/>
</dbReference>
<dbReference type="AlphaFoldDB" id="A0A8S2FPJ1"/>
<feature type="chain" id="PRO_5036434553" evidence="3">
    <location>
        <begin position="28"/>
        <end position="371"/>
    </location>
</feature>
<dbReference type="InterPro" id="IPR050473">
    <property type="entry name" value="A2M/Complement_sys"/>
</dbReference>
<evidence type="ECO:0000256" key="2">
    <source>
        <dbReference type="ARBA" id="ARBA00022966"/>
    </source>
</evidence>
<comment type="caution">
    <text evidence="4">The sequence shown here is derived from an EMBL/GenBank/DDBJ whole genome shotgun (WGS) entry which is preliminary data.</text>
</comment>
<proteinExistence type="predicted"/>
<feature type="non-terminal residue" evidence="4">
    <location>
        <position position="1"/>
    </location>
</feature>
<accession>A0A8S2FPJ1</accession>
<reference evidence="4" key="1">
    <citation type="submission" date="2021-02" db="EMBL/GenBank/DDBJ databases">
        <authorList>
            <person name="Nowell W R."/>
        </authorList>
    </citation>
    <scope>NUCLEOTIDE SEQUENCE</scope>
</reference>
<keyword evidence="2" id="KW-0882">Thioester bond</keyword>
<dbReference type="Gene3D" id="2.60.40.2950">
    <property type="match status" value="1"/>
</dbReference>
<sequence length="371" mass="42087">MQRGKSTRFSNLPLILLSVFFVQLGLEENSYFIVLPKLLKVNYENQLSVLITTQVEQPVDVTFDLVVSSQQRIQARVTCQPGETKNVILSLPEHFPVGGGELTIRGTGGIQFSQKRDVIVYDNRYVLLVQTSSPSYRPSEFMELRVLATKVHLMPIERGVVDIEIYDSYLKLVGEYKRVEIRNGLTDIIRYPINEYVNFGSWLVSATMGNTTSSVEVLVSEPLIPSFDLKVLFPRFLLRTDISFRGIIEISDDFNRPMFGRATISIGQITEDVASGKQKRGTLMMGDGEIMRRGLKTQTIDVGGRVQLNYDFLRMFSVDVSKALAVDVYVDVISQISGQQRTVKHIMLIFNREVVYDIYPLEFEAGQKMNI</sequence>
<organism evidence="4 6">
    <name type="scientific">Didymodactylos carnosus</name>
    <dbReference type="NCBI Taxonomy" id="1234261"/>
    <lineage>
        <taxon>Eukaryota</taxon>
        <taxon>Metazoa</taxon>
        <taxon>Spiralia</taxon>
        <taxon>Gnathifera</taxon>
        <taxon>Rotifera</taxon>
        <taxon>Eurotatoria</taxon>
        <taxon>Bdelloidea</taxon>
        <taxon>Philodinida</taxon>
        <taxon>Philodinidae</taxon>
        <taxon>Didymodactylos</taxon>
    </lineage>
</organism>
<keyword evidence="1 3" id="KW-0732">Signal</keyword>
<dbReference type="EMBL" id="CAJOBA010057537">
    <property type="protein sequence ID" value="CAF4301078.1"/>
    <property type="molecule type" value="Genomic_DNA"/>
</dbReference>
<dbReference type="PANTHER" id="PTHR11412:SF136">
    <property type="entry name" value="CD109 ANTIGEN"/>
    <property type="match status" value="1"/>
</dbReference>
<dbReference type="EMBL" id="CAJNOK010035451">
    <property type="protein sequence ID" value="CAF1513456.1"/>
    <property type="molecule type" value="Genomic_DNA"/>
</dbReference>
<evidence type="ECO:0000256" key="3">
    <source>
        <dbReference type="SAM" id="SignalP"/>
    </source>
</evidence>
<evidence type="ECO:0000313" key="6">
    <source>
        <dbReference type="Proteomes" id="UP000677228"/>
    </source>
</evidence>
<dbReference type="PANTHER" id="PTHR11412">
    <property type="entry name" value="MACROGLOBULIN / COMPLEMENT"/>
    <property type="match status" value="1"/>
</dbReference>
<protein>
    <submittedName>
        <fullName evidence="4">Uncharacterized protein</fullName>
    </submittedName>
</protein>
<gene>
    <name evidence="4" type="ORF">OVA965_LOCUS37473</name>
    <name evidence="5" type="ORF">TMI583_LOCUS38559</name>
</gene>